<name>A0A7G9YT84_9EURY</name>
<dbReference type="EMBL" id="MT631463">
    <property type="protein sequence ID" value="QNO51218.1"/>
    <property type="molecule type" value="Genomic_DNA"/>
</dbReference>
<sequence length="163" mass="18723">MGIESSAEITRILKKRWDKSKDSDKRDWKVLAGMNPKGRYDMFISDPERVWQLKTEQTGKNEAIGFGLEVGKIDNELKELMGMGAPVPFGLISPQKKPNLAIVLAGIQQYSSDSTHTLCKEYISEKQAKLDDKLDMEIERLSGDPLLRRKYREQKERESKSYQ</sequence>
<proteinExistence type="predicted"/>
<organism evidence="1">
    <name type="scientific">Candidatus Methanophagaceae archaeon ANME-1 ERB6</name>
    <dbReference type="NCBI Taxonomy" id="2759912"/>
    <lineage>
        <taxon>Archaea</taxon>
        <taxon>Methanobacteriati</taxon>
        <taxon>Methanobacteriota</taxon>
        <taxon>Stenosarchaea group</taxon>
        <taxon>Methanomicrobia</taxon>
        <taxon>Candidatus Methanophagales</taxon>
        <taxon>Candidatus Methanophagaceae</taxon>
    </lineage>
</organism>
<dbReference type="AlphaFoldDB" id="A0A7G9YT84"/>
<protein>
    <submittedName>
        <fullName evidence="1">Uncharacterized protein</fullName>
    </submittedName>
</protein>
<evidence type="ECO:0000313" key="1">
    <source>
        <dbReference type="EMBL" id="QNO51218.1"/>
    </source>
</evidence>
<reference evidence="1" key="1">
    <citation type="submission" date="2020-06" db="EMBL/GenBank/DDBJ databases">
        <title>Unique genomic features of the anaerobic methanotrophic archaea.</title>
        <authorList>
            <person name="Chadwick G.L."/>
            <person name="Skennerton C.T."/>
            <person name="Laso-Perez R."/>
            <person name="Leu A.O."/>
            <person name="Speth D.R."/>
            <person name="Yu H."/>
            <person name="Morgan-Lang C."/>
            <person name="Hatzenpichler R."/>
            <person name="Goudeau D."/>
            <person name="Malmstrom R."/>
            <person name="Brazelton W.J."/>
            <person name="Woyke T."/>
            <person name="Hallam S.J."/>
            <person name="Tyson G.W."/>
            <person name="Wegener G."/>
            <person name="Boetius A."/>
            <person name="Orphan V."/>
        </authorList>
    </citation>
    <scope>NUCLEOTIDE SEQUENCE</scope>
</reference>
<accession>A0A7G9YT84</accession>
<gene>
    <name evidence="1" type="ORF">BAILMKME_00015</name>
</gene>